<dbReference type="InterPro" id="IPR010982">
    <property type="entry name" value="Lambda_DNA-bd_dom_sf"/>
</dbReference>
<evidence type="ECO:0000313" key="3">
    <source>
        <dbReference type="EMBL" id="MUP10682.1"/>
    </source>
</evidence>
<dbReference type="CDD" id="cd00093">
    <property type="entry name" value="HTH_XRE"/>
    <property type="match status" value="1"/>
</dbReference>
<protein>
    <submittedName>
        <fullName evidence="3">Helix-turn-helix domain-containing protein</fullName>
    </submittedName>
</protein>
<dbReference type="Pfam" id="PF01381">
    <property type="entry name" value="HTH_3"/>
    <property type="match status" value="1"/>
</dbReference>
<dbReference type="PROSITE" id="PS50943">
    <property type="entry name" value="HTH_CROC1"/>
    <property type="match status" value="1"/>
</dbReference>
<accession>A0ABD6H9Q0</accession>
<evidence type="ECO:0000259" key="1">
    <source>
        <dbReference type="PROSITE" id="PS50943"/>
    </source>
</evidence>
<dbReference type="EMBL" id="MBFA02000007">
    <property type="protein sequence ID" value="MUP10682.1"/>
    <property type="molecule type" value="Genomic_DNA"/>
</dbReference>
<dbReference type="EMBL" id="MBFE02000006">
    <property type="protein sequence ID" value="MUO42404.1"/>
    <property type="molecule type" value="Genomic_DNA"/>
</dbReference>
<keyword evidence="4" id="KW-1185">Reference proteome</keyword>
<name>A0ABD6H9Q0_AGRVI</name>
<dbReference type="Proteomes" id="UP000179536">
    <property type="component" value="Unassembled WGS sequence"/>
</dbReference>
<dbReference type="SMART" id="SM00530">
    <property type="entry name" value="HTH_XRE"/>
    <property type="match status" value="1"/>
</dbReference>
<sequence length="204" mass="22473">MTELSDRIRLAAEKLGGLNKLAQEIGVPRRTLGNWLKGTNPKPSNLKQIADVANVSLEWLISGTGSPEQDGLSTALNRLVDATGNPHGMSNDEWNQQANEWFSAGMANLERQPKPHTSDPAPFLDTDLMERLARVVTSTHRDLGISIAPEKVVVEVAILMNDLARTVRINDPDAITLALPVIEYRLRERLQEAKREPGTGKRLA</sequence>
<evidence type="ECO:0000313" key="4">
    <source>
        <dbReference type="Proteomes" id="UP000179454"/>
    </source>
</evidence>
<dbReference type="SUPFAM" id="SSF47413">
    <property type="entry name" value="lambda repressor-like DNA-binding domains"/>
    <property type="match status" value="1"/>
</dbReference>
<dbReference type="Gene3D" id="1.10.260.40">
    <property type="entry name" value="lambda repressor-like DNA-binding domains"/>
    <property type="match status" value="1"/>
</dbReference>
<evidence type="ECO:0000313" key="2">
    <source>
        <dbReference type="EMBL" id="MUO42404.1"/>
    </source>
</evidence>
<reference evidence="4 5" key="1">
    <citation type="submission" date="2019-11" db="EMBL/GenBank/DDBJ databases">
        <title>Whole-genome sequencing of Allorhizobium vitis.</title>
        <authorList>
            <person name="Gan H.M."/>
            <person name="Savka M.A."/>
        </authorList>
    </citation>
    <scope>NUCLEOTIDE SEQUENCE [LARGE SCALE GENOMIC DNA]</scope>
    <source>
        <strain evidence="3 5">RF2/1</strain>
        <strain evidence="2 4">T1/7</strain>
    </source>
</reference>
<gene>
    <name evidence="3" type="ORF">BBK91_012450</name>
    <name evidence="2" type="ORF">BBL17_011485</name>
</gene>
<evidence type="ECO:0000313" key="5">
    <source>
        <dbReference type="Proteomes" id="UP000179536"/>
    </source>
</evidence>
<dbReference type="InterPro" id="IPR001387">
    <property type="entry name" value="Cro/C1-type_HTH"/>
</dbReference>
<proteinExistence type="predicted"/>
<feature type="domain" description="HTH cro/C1-type" evidence="1">
    <location>
        <begin position="21"/>
        <end position="60"/>
    </location>
</feature>
<dbReference type="AlphaFoldDB" id="A0ABD6H9Q0"/>
<comment type="caution">
    <text evidence="3">The sequence shown here is derived from an EMBL/GenBank/DDBJ whole genome shotgun (WGS) entry which is preliminary data.</text>
</comment>
<dbReference type="Proteomes" id="UP000179454">
    <property type="component" value="Unassembled WGS sequence"/>
</dbReference>
<organism evidence="3 5">
    <name type="scientific">Agrobacterium vitis</name>
    <name type="common">Rhizobium vitis</name>
    <dbReference type="NCBI Taxonomy" id="373"/>
    <lineage>
        <taxon>Bacteria</taxon>
        <taxon>Pseudomonadati</taxon>
        <taxon>Pseudomonadota</taxon>
        <taxon>Alphaproteobacteria</taxon>
        <taxon>Hyphomicrobiales</taxon>
        <taxon>Rhizobiaceae</taxon>
        <taxon>Rhizobium/Agrobacterium group</taxon>
        <taxon>Agrobacterium</taxon>
    </lineage>
</organism>
<dbReference type="RefSeq" id="WP_049777207.1">
    <property type="nucleotide sequence ID" value="NZ_MBFA02000007.1"/>
</dbReference>